<comment type="function">
    <text evidence="9">An RNase that has 5'-3' exonuclease and possibly endonuclease activity. Involved in maturation of rRNA and in some organisms also mRNA maturation and/or decay.</text>
</comment>
<dbReference type="Pfam" id="PF07521">
    <property type="entry name" value="RMMBL"/>
    <property type="match status" value="1"/>
</dbReference>
<accession>A0A2G9Z9M6</accession>
<dbReference type="PANTHER" id="PTHR43694:SF1">
    <property type="entry name" value="RIBONUCLEASE J"/>
    <property type="match status" value="1"/>
</dbReference>
<evidence type="ECO:0000256" key="12">
    <source>
        <dbReference type="PIRSR" id="PIRSR004803-3"/>
    </source>
</evidence>
<evidence type="ECO:0000256" key="1">
    <source>
        <dbReference type="ARBA" id="ARBA00022490"/>
    </source>
</evidence>
<evidence type="ECO:0000256" key="6">
    <source>
        <dbReference type="ARBA" id="ARBA00022833"/>
    </source>
</evidence>
<evidence type="ECO:0000256" key="9">
    <source>
        <dbReference type="HAMAP-Rule" id="MF_01491"/>
    </source>
</evidence>
<comment type="subcellular location">
    <subcellularLocation>
        <location evidence="9">Cytoplasm</location>
    </subcellularLocation>
</comment>
<reference evidence="14 15" key="1">
    <citation type="submission" date="2017-09" db="EMBL/GenBank/DDBJ databases">
        <title>Depth-based differentiation of microbial function through sediment-hosted aquifers and enrichment of novel symbionts in the deep terrestrial subsurface.</title>
        <authorList>
            <person name="Probst A.J."/>
            <person name="Ladd B."/>
            <person name="Jarett J.K."/>
            <person name="Geller-Mcgrath D.E."/>
            <person name="Sieber C.M."/>
            <person name="Emerson J.B."/>
            <person name="Anantharaman K."/>
            <person name="Thomas B.C."/>
            <person name="Malmstrom R."/>
            <person name="Stieglmeier M."/>
            <person name="Klingl A."/>
            <person name="Woyke T."/>
            <person name="Ryan C.M."/>
            <person name="Banfield J.F."/>
        </authorList>
    </citation>
    <scope>NUCLEOTIDE SEQUENCE [LARGE SCALE GENOMIC DNA]</scope>
    <source>
        <strain evidence="14">CG23_combo_of_CG06-09_8_20_14_all_54_14</strain>
    </source>
</reference>
<dbReference type="GO" id="GO:0003723">
    <property type="term" value="F:RNA binding"/>
    <property type="evidence" value="ECO:0007669"/>
    <property type="project" value="UniProtKB-UniRule"/>
</dbReference>
<keyword evidence="6 12" id="KW-0862">Zinc</keyword>
<dbReference type="Pfam" id="PF00753">
    <property type="entry name" value="Lactamase_B"/>
    <property type="match status" value="1"/>
</dbReference>
<dbReference type="Pfam" id="PF22505">
    <property type="entry name" value="RNase_J_b_CASP"/>
    <property type="match status" value="1"/>
</dbReference>
<dbReference type="Gene3D" id="3.40.50.10710">
    <property type="entry name" value="Metallo-hydrolase/oxidoreductase"/>
    <property type="match status" value="1"/>
</dbReference>
<dbReference type="InterPro" id="IPR030854">
    <property type="entry name" value="RNase_J_bac"/>
</dbReference>
<feature type="active site" description="Proton donor" evidence="10">
    <location>
        <position position="226"/>
    </location>
</feature>
<feature type="binding site" evidence="12">
    <location>
        <position position="173"/>
    </location>
    <ligand>
        <name>Zn(2+)</name>
        <dbReference type="ChEBI" id="CHEBI:29105"/>
        <label>1</label>
        <note>catalytic</note>
    </ligand>
</feature>
<evidence type="ECO:0000313" key="15">
    <source>
        <dbReference type="Proteomes" id="UP000228812"/>
    </source>
</evidence>
<feature type="binding site" evidence="12">
    <location>
        <position position="108"/>
    </location>
    <ligand>
        <name>Zn(2+)</name>
        <dbReference type="ChEBI" id="CHEBI:29105"/>
        <label>1</label>
        <note>catalytic</note>
    </ligand>
</feature>
<evidence type="ECO:0000256" key="5">
    <source>
        <dbReference type="ARBA" id="ARBA00022801"/>
    </source>
</evidence>
<dbReference type="Gene3D" id="3.10.20.580">
    <property type="match status" value="1"/>
</dbReference>
<feature type="binding site" evidence="12">
    <location>
        <position position="78"/>
    </location>
    <ligand>
        <name>Zn(2+)</name>
        <dbReference type="ChEBI" id="CHEBI:29105"/>
        <label>2</label>
        <note>catalytic</note>
    </ligand>
</feature>
<evidence type="ECO:0000256" key="4">
    <source>
        <dbReference type="ARBA" id="ARBA00022759"/>
    </source>
</evidence>
<dbReference type="Gene3D" id="3.60.15.10">
    <property type="entry name" value="Ribonuclease Z/Hydroxyacylglutathione hydrolase-like"/>
    <property type="match status" value="1"/>
</dbReference>
<comment type="caution">
    <text evidence="14">The sequence shown here is derived from an EMBL/GenBank/DDBJ whole genome shotgun (WGS) entry which is preliminary data.</text>
</comment>
<dbReference type="EC" id="3.1.-.-" evidence="9"/>
<dbReference type="Pfam" id="PF17770">
    <property type="entry name" value="RNase_J_C"/>
    <property type="match status" value="1"/>
</dbReference>
<keyword evidence="12" id="KW-0106">Calcium</keyword>
<keyword evidence="9" id="KW-0698">rRNA processing</keyword>
<feature type="active site" description="Proton acceptor" evidence="10">
    <location>
        <position position="399"/>
    </location>
</feature>
<keyword evidence="1 9" id="KW-0963">Cytoplasm</keyword>
<feature type="binding site" evidence="11">
    <location>
        <begin position="395"/>
        <end position="399"/>
    </location>
    <ligand>
        <name>substrate</name>
    </ligand>
</feature>
<evidence type="ECO:0000313" key="14">
    <source>
        <dbReference type="EMBL" id="PIP29853.1"/>
    </source>
</evidence>
<dbReference type="InterPro" id="IPR041636">
    <property type="entry name" value="RNase_J_C"/>
</dbReference>
<dbReference type="EMBL" id="PCRZ01000032">
    <property type="protein sequence ID" value="PIP29853.1"/>
    <property type="molecule type" value="Genomic_DNA"/>
</dbReference>
<protein>
    <recommendedName>
        <fullName evidence="9">Ribonuclease J</fullName>
        <shortName evidence="9">RNase J</shortName>
        <ecNumber evidence="9">3.1.-.-</ecNumber>
    </recommendedName>
</protein>
<feature type="binding site" evidence="12">
    <location>
        <position position="105"/>
    </location>
    <ligand>
        <name>Zn(2+)</name>
        <dbReference type="ChEBI" id="CHEBI:29105"/>
        <label>1</label>
        <note>catalytic</note>
    </ligand>
</feature>
<evidence type="ECO:0000256" key="2">
    <source>
        <dbReference type="ARBA" id="ARBA00022722"/>
    </source>
</evidence>
<keyword evidence="2 9" id="KW-0540">Nuclease</keyword>
<dbReference type="PANTHER" id="PTHR43694">
    <property type="entry name" value="RIBONUCLEASE J"/>
    <property type="match status" value="1"/>
</dbReference>
<evidence type="ECO:0000259" key="13">
    <source>
        <dbReference type="SMART" id="SM00849"/>
    </source>
</evidence>
<feature type="binding site" evidence="12">
    <location>
        <position position="107"/>
    </location>
    <ligand>
        <name>Zn(2+)</name>
        <dbReference type="ChEBI" id="CHEBI:29105"/>
        <label>1</label>
        <note>catalytic</note>
    </ligand>
</feature>
<dbReference type="PIRSF" id="PIRSF004803">
    <property type="entry name" value="RnjA"/>
    <property type="match status" value="1"/>
</dbReference>
<evidence type="ECO:0000256" key="7">
    <source>
        <dbReference type="ARBA" id="ARBA00022839"/>
    </source>
</evidence>
<organism evidence="14 15">
    <name type="scientific">Candidatus Jorgensenbacteria bacterium CG23_combo_of_CG06-09_8_20_14_all_54_14</name>
    <dbReference type="NCBI Taxonomy" id="1974595"/>
    <lineage>
        <taxon>Bacteria</taxon>
        <taxon>Candidatus Joergenseniibacteriota</taxon>
    </lineage>
</organism>
<comment type="cofactor">
    <cofactor evidence="12">
        <name>Zn(2+)</name>
        <dbReference type="ChEBI" id="CHEBI:29105"/>
    </cofactor>
    <text evidence="12">Binds 2 Zn(2+) ions per subunit. It is not clear if Zn(2+) or Mg(2+) is physiologically important.</text>
</comment>
<keyword evidence="8 9" id="KW-0694">RNA-binding</keyword>
<dbReference type="GO" id="GO:0006364">
    <property type="term" value="P:rRNA processing"/>
    <property type="evidence" value="ECO:0007669"/>
    <property type="project" value="UniProtKB-UniRule"/>
</dbReference>
<feature type="domain" description="Metallo-beta-lactamase" evidence="13">
    <location>
        <begin position="50"/>
        <end position="235"/>
    </location>
</feature>
<feature type="binding site" evidence="12">
    <location>
        <position position="80"/>
    </location>
    <ligand>
        <name>Ca(2+)</name>
        <dbReference type="ChEBI" id="CHEBI:29108"/>
    </ligand>
</feature>
<dbReference type="Proteomes" id="UP000228812">
    <property type="component" value="Unassembled WGS sequence"/>
</dbReference>
<dbReference type="GO" id="GO:0004534">
    <property type="term" value="F:5'-3' RNA exonuclease activity"/>
    <property type="evidence" value="ECO:0007669"/>
    <property type="project" value="UniProtKB-UniRule"/>
</dbReference>
<dbReference type="InterPro" id="IPR042173">
    <property type="entry name" value="RNase_J_2"/>
</dbReference>
<dbReference type="InterPro" id="IPR011108">
    <property type="entry name" value="RMMBL"/>
</dbReference>
<dbReference type="GO" id="GO:0005737">
    <property type="term" value="C:cytoplasm"/>
    <property type="evidence" value="ECO:0007669"/>
    <property type="project" value="UniProtKB-SubCell"/>
</dbReference>
<dbReference type="InterPro" id="IPR004613">
    <property type="entry name" value="RNase_J"/>
</dbReference>
<keyword evidence="4 9" id="KW-0255">Endonuclease</keyword>
<dbReference type="InterPro" id="IPR001279">
    <property type="entry name" value="Metallo-B-lactamas"/>
</dbReference>
<dbReference type="InterPro" id="IPR055132">
    <property type="entry name" value="RNase_J_b_CASP"/>
</dbReference>
<dbReference type="InterPro" id="IPR036866">
    <property type="entry name" value="RibonucZ/Hydroxyglut_hydro"/>
</dbReference>
<sequence>MYAHHMENRMPHARRRGAPHLVAKTGVVASTPHDADALRWVALGGLEEIGRNMMFFEYRDEILIVDVGLQFPEEETPGIDYIIPNVTYLEGKKDRIRGIIITHGHYDHIGAIPYLLDKLGNPVIYTTELTKEIVMKRQDDFPNSPKPRFELVRGGDTKILGKHFAVTFFDVVHNIPEGVGMIIRTPVGNIVHPGEFKFDYDHEGKPKGLDIWKKVGEEGIHTLMLDSTGAEVPGYSVSERVVETELEKLFKAAEGRIIVATFASLLDRLGEIIKIAERLGRKVAVSGFSMKNNIQIAQRLGYLKIGKGVLIPLEEIGKYKDNKVLILSTGAQGEPNASLMRVANGEHKQIRIRQGDTIILSSSVVPGNERSVQNLKDNLARQGAIIFHHKMLDIHSSGHAPQEELKAVMKLVKPRFFLPIHGYYFMRWRNAKLAQEVLGLPPERTAIADNGMVVEFRKDSVIVTNEKVPAYYVMVDGLGVGDVGEVVLRDRLTLAQEGMLVIITTLSKQNGRILKNPDIISRGFIYLRENQGILEDIRKRIRGIISRIPRRGELDADYLKTLIRDQIGQFIFTKTKRRPMVLPVIIEI</sequence>
<dbReference type="GO" id="GO:0008270">
    <property type="term" value="F:zinc ion binding"/>
    <property type="evidence" value="ECO:0007669"/>
    <property type="project" value="InterPro"/>
</dbReference>
<comment type="cofactor">
    <cofactor evidence="12">
        <name>Ca(2+)</name>
        <dbReference type="ChEBI" id="CHEBI:29108"/>
    </cofactor>
    <text evidence="12">Binds 1 Ca(2+) cation per subunit. Seen in 1 crystal structure, it is not clear if it is physiologically important.</text>
</comment>
<keyword evidence="3 12" id="KW-0479">Metal-binding</keyword>
<keyword evidence="7 9" id="KW-0269">Exonuclease</keyword>
<dbReference type="AlphaFoldDB" id="A0A2G9Z9M6"/>
<evidence type="ECO:0000256" key="8">
    <source>
        <dbReference type="ARBA" id="ARBA00022884"/>
    </source>
</evidence>
<gene>
    <name evidence="9" type="primary">rnj</name>
    <name evidence="14" type="ORF">COX26_01895</name>
</gene>
<comment type="similarity">
    <text evidence="9">Belongs to the metallo-beta-lactamase superfamily. RNA-metabolizing metallo-beta-lactamase-like family. Bacterial RNase J subfamily.</text>
</comment>
<dbReference type="NCBIfam" id="TIGR00649">
    <property type="entry name" value="MG423"/>
    <property type="match status" value="1"/>
</dbReference>
<keyword evidence="5 9" id="KW-0378">Hydrolase</keyword>
<evidence type="ECO:0000256" key="3">
    <source>
        <dbReference type="ARBA" id="ARBA00022723"/>
    </source>
</evidence>
<evidence type="ECO:0000256" key="10">
    <source>
        <dbReference type="PIRSR" id="PIRSR004803-1"/>
    </source>
</evidence>
<dbReference type="SUPFAM" id="SSF56281">
    <property type="entry name" value="Metallo-hydrolase/oxidoreductase"/>
    <property type="match status" value="1"/>
</dbReference>
<dbReference type="CDD" id="cd07714">
    <property type="entry name" value="RNaseJ_MBL-fold"/>
    <property type="match status" value="1"/>
</dbReference>
<comment type="subunit">
    <text evidence="9">Homodimer, may be a subunit of the RNA degradosome.</text>
</comment>
<dbReference type="GO" id="GO:0004521">
    <property type="term" value="F:RNA endonuclease activity"/>
    <property type="evidence" value="ECO:0007669"/>
    <property type="project" value="UniProtKB-UniRule"/>
</dbReference>
<name>A0A2G9Z9M6_9BACT</name>
<feature type="binding site" evidence="12">
    <location>
        <position position="476"/>
    </location>
    <ligand>
        <name>Ca(2+)</name>
        <dbReference type="ChEBI" id="CHEBI:29108"/>
    </ligand>
</feature>
<dbReference type="SMART" id="SM00849">
    <property type="entry name" value="Lactamase_B"/>
    <property type="match status" value="1"/>
</dbReference>
<feature type="binding site" evidence="12">
    <location>
        <position position="421"/>
    </location>
    <ligand>
        <name>Zn(2+)</name>
        <dbReference type="ChEBI" id="CHEBI:29105"/>
        <label>1</label>
        <note>catalytic</note>
    </ligand>
</feature>
<evidence type="ECO:0000256" key="11">
    <source>
        <dbReference type="PIRSR" id="PIRSR004803-2"/>
    </source>
</evidence>
<comment type="caution">
    <text evidence="9">Lacks conserved residue(s) required for the propagation of feature annotation.</text>
</comment>
<proteinExistence type="inferred from homology"/>
<feature type="binding site" evidence="12">
    <location>
        <position position="103"/>
    </location>
    <ligand>
        <name>Zn(2+)</name>
        <dbReference type="ChEBI" id="CHEBI:29105"/>
        <label>1</label>
        <note>catalytic</note>
    </ligand>
</feature>
<dbReference type="HAMAP" id="MF_01491">
    <property type="entry name" value="RNase_J_bact"/>
    <property type="match status" value="1"/>
</dbReference>